<dbReference type="EMBL" id="MU853225">
    <property type="protein sequence ID" value="KAK4126256.1"/>
    <property type="molecule type" value="Genomic_DNA"/>
</dbReference>
<comment type="caution">
    <text evidence="1">The sequence shown here is derived from an EMBL/GenBank/DDBJ whole genome shotgun (WGS) entry which is preliminary data.</text>
</comment>
<dbReference type="RefSeq" id="XP_062650027.1">
    <property type="nucleotide sequence ID" value="XM_062786684.1"/>
</dbReference>
<protein>
    <submittedName>
        <fullName evidence="1">Uncharacterized protein</fullName>
    </submittedName>
</protein>
<dbReference type="AlphaFoldDB" id="A0AAN6U765"/>
<reference evidence="1" key="2">
    <citation type="submission" date="2023-05" db="EMBL/GenBank/DDBJ databases">
        <authorList>
            <consortium name="Lawrence Berkeley National Laboratory"/>
            <person name="Steindorff A."/>
            <person name="Hensen N."/>
            <person name="Bonometti L."/>
            <person name="Westerberg I."/>
            <person name="Brannstrom I.O."/>
            <person name="Guillou S."/>
            <person name="Cros-Aarteil S."/>
            <person name="Calhoun S."/>
            <person name="Haridas S."/>
            <person name="Kuo A."/>
            <person name="Mondo S."/>
            <person name="Pangilinan J."/>
            <person name="Riley R."/>
            <person name="Labutti K."/>
            <person name="Andreopoulos B."/>
            <person name="Lipzen A."/>
            <person name="Chen C."/>
            <person name="Yanf M."/>
            <person name="Daum C."/>
            <person name="Ng V."/>
            <person name="Clum A."/>
            <person name="Ohm R."/>
            <person name="Martin F."/>
            <person name="Silar P."/>
            <person name="Natvig D."/>
            <person name="Lalanne C."/>
            <person name="Gautier V."/>
            <person name="Ament-Velasquez S.L."/>
            <person name="Kruys A."/>
            <person name="Hutchinson M.I."/>
            <person name="Powell A.J."/>
            <person name="Barry K."/>
            <person name="Miller A.N."/>
            <person name="Grigoriev I.V."/>
            <person name="Debuchy R."/>
            <person name="Gladieux P."/>
            <person name="Thoren M.H."/>
            <person name="Johannesson H."/>
        </authorList>
    </citation>
    <scope>NUCLEOTIDE SEQUENCE</scope>
    <source>
        <strain evidence="1">CBS 731.68</strain>
    </source>
</reference>
<name>A0AAN6U765_9PEZI</name>
<evidence type="ECO:0000313" key="2">
    <source>
        <dbReference type="Proteomes" id="UP001302602"/>
    </source>
</evidence>
<evidence type="ECO:0000313" key="1">
    <source>
        <dbReference type="EMBL" id="KAK4126256.1"/>
    </source>
</evidence>
<dbReference type="GeneID" id="87823452"/>
<gene>
    <name evidence="1" type="ORF">N657DRAFT_300209</name>
</gene>
<reference evidence="1" key="1">
    <citation type="journal article" date="2023" name="Mol. Phylogenet. Evol.">
        <title>Genome-scale phylogeny and comparative genomics of the fungal order Sordariales.</title>
        <authorList>
            <person name="Hensen N."/>
            <person name="Bonometti L."/>
            <person name="Westerberg I."/>
            <person name="Brannstrom I.O."/>
            <person name="Guillou S."/>
            <person name="Cros-Aarteil S."/>
            <person name="Calhoun S."/>
            <person name="Haridas S."/>
            <person name="Kuo A."/>
            <person name="Mondo S."/>
            <person name="Pangilinan J."/>
            <person name="Riley R."/>
            <person name="LaButti K."/>
            <person name="Andreopoulos B."/>
            <person name="Lipzen A."/>
            <person name="Chen C."/>
            <person name="Yan M."/>
            <person name="Daum C."/>
            <person name="Ng V."/>
            <person name="Clum A."/>
            <person name="Steindorff A."/>
            <person name="Ohm R.A."/>
            <person name="Martin F."/>
            <person name="Silar P."/>
            <person name="Natvig D.O."/>
            <person name="Lalanne C."/>
            <person name="Gautier V."/>
            <person name="Ament-Velasquez S.L."/>
            <person name="Kruys A."/>
            <person name="Hutchinson M.I."/>
            <person name="Powell A.J."/>
            <person name="Barry K."/>
            <person name="Miller A.N."/>
            <person name="Grigoriev I.V."/>
            <person name="Debuchy R."/>
            <person name="Gladieux P."/>
            <person name="Hiltunen Thoren M."/>
            <person name="Johannesson H."/>
        </authorList>
    </citation>
    <scope>NUCLEOTIDE SEQUENCE</scope>
    <source>
        <strain evidence="1">CBS 731.68</strain>
    </source>
</reference>
<organism evidence="1 2">
    <name type="scientific">Parathielavia appendiculata</name>
    <dbReference type="NCBI Taxonomy" id="2587402"/>
    <lineage>
        <taxon>Eukaryota</taxon>
        <taxon>Fungi</taxon>
        <taxon>Dikarya</taxon>
        <taxon>Ascomycota</taxon>
        <taxon>Pezizomycotina</taxon>
        <taxon>Sordariomycetes</taxon>
        <taxon>Sordariomycetidae</taxon>
        <taxon>Sordariales</taxon>
        <taxon>Chaetomiaceae</taxon>
        <taxon>Parathielavia</taxon>
    </lineage>
</organism>
<accession>A0AAN6U765</accession>
<keyword evidence="2" id="KW-1185">Reference proteome</keyword>
<sequence>MLGSPWRFIKCCRGRRSLFREPRPQFPSSDIASVPSDLLISVLSLSVLGSRWHSEIFPPSPVLQFDLVPKSTSCFYCFRLPSPVGVAQLEILVLSSETPI</sequence>
<dbReference type="Proteomes" id="UP001302602">
    <property type="component" value="Unassembled WGS sequence"/>
</dbReference>
<proteinExistence type="predicted"/>